<protein>
    <submittedName>
        <fullName evidence="2">DUF2198 family protein</fullName>
    </submittedName>
</protein>
<comment type="caution">
    <text evidence="2">The sequence shown here is derived from an EMBL/GenBank/DDBJ whole genome shotgun (WGS) entry which is preliminary data.</text>
</comment>
<feature type="transmembrane region" description="Helical" evidence="1">
    <location>
        <begin position="6"/>
        <end position="22"/>
    </location>
</feature>
<evidence type="ECO:0000313" key="3">
    <source>
        <dbReference type="Proteomes" id="UP000295310"/>
    </source>
</evidence>
<keyword evidence="1" id="KW-0472">Membrane</keyword>
<evidence type="ECO:0000313" key="2">
    <source>
        <dbReference type="EMBL" id="TDL98920.1"/>
    </source>
</evidence>
<keyword evidence="1" id="KW-0812">Transmembrane</keyword>
<dbReference type="Pfam" id="PF09964">
    <property type="entry name" value="DUF2198"/>
    <property type="match status" value="1"/>
</dbReference>
<feature type="transmembrane region" description="Helical" evidence="1">
    <location>
        <begin position="29"/>
        <end position="53"/>
    </location>
</feature>
<dbReference type="RefSeq" id="WP_133430815.1">
    <property type="nucleotide sequence ID" value="NZ_SCWA01000001.1"/>
</dbReference>
<reference evidence="2 3" key="1">
    <citation type="submission" date="2019-01" db="EMBL/GenBank/DDBJ databases">
        <title>Draft genome sequences of the type strains of six Macrococcus species.</title>
        <authorList>
            <person name="Mazhar S."/>
            <person name="Altermann E."/>
            <person name="Hill C."/>
            <person name="Mcauliffe O."/>
        </authorList>
    </citation>
    <scope>NUCLEOTIDE SEQUENCE [LARGE SCALE GENOMIC DNA]</scope>
    <source>
        <strain evidence="2 3">CCM4811</strain>
    </source>
</reference>
<dbReference type="AlphaFoldDB" id="A0A4R6BGF8"/>
<organism evidence="2 3">
    <name type="scientific">Macrococcus brunensis</name>
    <dbReference type="NCBI Taxonomy" id="198483"/>
    <lineage>
        <taxon>Bacteria</taxon>
        <taxon>Bacillati</taxon>
        <taxon>Bacillota</taxon>
        <taxon>Bacilli</taxon>
        <taxon>Bacillales</taxon>
        <taxon>Staphylococcaceae</taxon>
        <taxon>Macrococcus</taxon>
    </lineage>
</organism>
<keyword evidence="3" id="KW-1185">Reference proteome</keyword>
<evidence type="ECO:0000256" key="1">
    <source>
        <dbReference type="SAM" id="Phobius"/>
    </source>
</evidence>
<dbReference type="EMBL" id="SCWA01000001">
    <property type="protein sequence ID" value="TDL98920.1"/>
    <property type="molecule type" value="Genomic_DNA"/>
</dbReference>
<gene>
    <name evidence="2" type="ORF">ERX27_00315</name>
</gene>
<sequence length="76" mass="8662">MIWYILASFLPAIMVIMFSMMIKNKYTGLALAALVIGVSVYKGFFHSEMIVFLDTLSLMLGYFAVDQLKLDQTSHY</sequence>
<dbReference type="Proteomes" id="UP000295310">
    <property type="component" value="Unassembled WGS sequence"/>
</dbReference>
<dbReference type="InterPro" id="IPR019242">
    <property type="entry name" value="DUF2198"/>
</dbReference>
<accession>A0A4R6BGF8</accession>
<proteinExistence type="predicted"/>
<keyword evidence="1" id="KW-1133">Transmembrane helix</keyword>
<dbReference type="OrthoDB" id="2454250at2"/>
<name>A0A4R6BGF8_9STAP</name>